<evidence type="ECO:0000256" key="9">
    <source>
        <dbReference type="ARBA" id="ARBA00023242"/>
    </source>
</evidence>
<evidence type="ECO:0000313" key="15">
    <source>
        <dbReference type="Proteomes" id="UP000694557"/>
    </source>
</evidence>
<dbReference type="Gene3D" id="3.30.50.10">
    <property type="entry name" value="Erythroid Transcription Factor GATA-1, subunit A"/>
    <property type="match status" value="1"/>
</dbReference>
<feature type="region of interest" description="Disordered" evidence="12">
    <location>
        <begin position="555"/>
        <end position="608"/>
    </location>
</feature>
<dbReference type="GO" id="GO:0005634">
    <property type="term" value="C:nucleus"/>
    <property type="evidence" value="ECO:0007669"/>
    <property type="project" value="UniProtKB-SubCell"/>
</dbReference>
<evidence type="ECO:0000256" key="3">
    <source>
        <dbReference type="ARBA" id="ARBA00022737"/>
    </source>
</evidence>
<feature type="compositionally biased region" description="Basic and acidic residues" evidence="12">
    <location>
        <begin position="1105"/>
        <end position="1122"/>
    </location>
</feature>
<keyword evidence="5" id="KW-0862">Zinc</keyword>
<feature type="domain" description="GATA-type" evidence="13">
    <location>
        <begin position="1002"/>
        <end position="1060"/>
    </location>
</feature>
<feature type="region of interest" description="Disordered" evidence="12">
    <location>
        <begin position="1534"/>
        <end position="1562"/>
    </location>
</feature>
<dbReference type="GO" id="GO:0008270">
    <property type="term" value="F:zinc ion binding"/>
    <property type="evidence" value="ECO:0007669"/>
    <property type="project" value="UniProtKB-KW"/>
</dbReference>
<accession>A0A8C7FFB0</accession>
<reference evidence="14" key="1">
    <citation type="submission" date="2025-08" db="UniProtKB">
        <authorList>
            <consortium name="Ensembl"/>
        </authorList>
    </citation>
    <scope>IDENTIFICATION</scope>
</reference>
<proteinExistence type="predicted"/>
<keyword evidence="2" id="KW-0479">Metal-binding</keyword>
<organism evidence="14 15">
    <name type="scientific">Oncorhynchus kisutch</name>
    <name type="common">Coho salmon</name>
    <name type="synonym">Salmo kisutch</name>
    <dbReference type="NCBI Taxonomy" id="8019"/>
    <lineage>
        <taxon>Eukaryota</taxon>
        <taxon>Metazoa</taxon>
        <taxon>Chordata</taxon>
        <taxon>Craniata</taxon>
        <taxon>Vertebrata</taxon>
        <taxon>Euteleostomi</taxon>
        <taxon>Actinopterygii</taxon>
        <taxon>Neopterygii</taxon>
        <taxon>Teleostei</taxon>
        <taxon>Protacanthopterygii</taxon>
        <taxon>Salmoniformes</taxon>
        <taxon>Salmonidae</taxon>
        <taxon>Salmoninae</taxon>
        <taxon>Oncorhynchus</taxon>
    </lineage>
</organism>
<dbReference type="PRINTS" id="PR00619">
    <property type="entry name" value="GATAZNFINGER"/>
</dbReference>
<dbReference type="GeneTree" id="ENSGT00940000157893"/>
<evidence type="ECO:0000256" key="1">
    <source>
        <dbReference type="ARBA" id="ARBA00004123"/>
    </source>
</evidence>
<feature type="region of interest" description="Disordered" evidence="12">
    <location>
        <begin position="470"/>
        <end position="522"/>
    </location>
</feature>
<feature type="compositionally biased region" description="Basic and acidic residues" evidence="12">
    <location>
        <begin position="572"/>
        <end position="590"/>
    </location>
</feature>
<feature type="region of interest" description="Disordered" evidence="12">
    <location>
        <begin position="1182"/>
        <end position="1220"/>
    </location>
</feature>
<keyword evidence="8" id="KW-0804">Transcription</keyword>
<evidence type="ECO:0000313" key="14">
    <source>
        <dbReference type="Ensembl" id="ENSOKIP00005027294.1"/>
    </source>
</evidence>
<evidence type="ECO:0000256" key="6">
    <source>
        <dbReference type="ARBA" id="ARBA00023015"/>
    </source>
</evidence>
<feature type="region of interest" description="Disordered" evidence="12">
    <location>
        <begin position="1326"/>
        <end position="1470"/>
    </location>
</feature>
<feature type="region of interest" description="Disordered" evidence="12">
    <location>
        <begin position="1"/>
        <end position="106"/>
    </location>
</feature>
<dbReference type="FunFam" id="3.30.50.10:FF:000020">
    <property type="entry name" value="Zinc finger transcription factor Trps1"/>
    <property type="match status" value="1"/>
</dbReference>
<feature type="compositionally biased region" description="Low complexity" evidence="12">
    <location>
        <begin position="73"/>
        <end position="82"/>
    </location>
</feature>
<dbReference type="SUPFAM" id="SSF57716">
    <property type="entry name" value="Glucocorticoid receptor-like (DNA-binding domain)"/>
    <property type="match status" value="1"/>
</dbReference>
<dbReference type="PROSITE" id="PS00344">
    <property type="entry name" value="GATA_ZN_FINGER_1"/>
    <property type="match status" value="1"/>
</dbReference>
<keyword evidence="4 11" id="KW-0863">Zinc-finger</keyword>
<dbReference type="Pfam" id="PF00320">
    <property type="entry name" value="GATA"/>
    <property type="match status" value="1"/>
</dbReference>
<dbReference type="PANTHER" id="PTHR47034:SF1">
    <property type="entry name" value="ZINC FINGER TRANSCRIPTION FACTOR TRPS1"/>
    <property type="match status" value="1"/>
</dbReference>
<dbReference type="Ensembl" id="ENSOKIT00005028917.1">
    <property type="protein sequence ID" value="ENSOKIP00005027294.1"/>
    <property type="gene ID" value="ENSOKIG00005011868.1"/>
</dbReference>
<feature type="region of interest" description="Disordered" evidence="12">
    <location>
        <begin position="326"/>
        <end position="353"/>
    </location>
</feature>
<evidence type="ECO:0000256" key="8">
    <source>
        <dbReference type="ARBA" id="ARBA00023163"/>
    </source>
</evidence>
<dbReference type="PROSITE" id="PS50114">
    <property type="entry name" value="GATA_ZN_FINGER_2"/>
    <property type="match status" value="1"/>
</dbReference>
<dbReference type="Gene3D" id="3.30.160.60">
    <property type="entry name" value="Classic Zinc Finger"/>
    <property type="match status" value="1"/>
</dbReference>
<feature type="region of interest" description="Disordered" evidence="12">
    <location>
        <begin position="1050"/>
        <end position="1162"/>
    </location>
</feature>
<name>A0A8C7FFB0_ONCKI</name>
<feature type="region of interest" description="Disordered" evidence="12">
    <location>
        <begin position="964"/>
        <end position="996"/>
    </location>
</feature>
<protein>
    <recommendedName>
        <fullName evidence="10">Zinc finger transcription factor Trps1</fullName>
    </recommendedName>
</protein>
<sequence>MLSRDMVRKKNPPLRSFGGEEEGEGEALAAEATGPDSEDSAGSRASEPNGADGLLPAELGRAHVPVPDEEDSSSSPGSVSGSIKREGGGRGGGGVGTAATVNTDRPVFNYPSHKKGGNVASFPCHEVTDSDLPALPSWAGPDGAVSLSPLRSEPDEGDGTQARSPAGELLLGKVGERGGGERGGVREGLLLAARGRGVIVQGVTSNGEDKDISYSPTGGTSVHQGGVEGSGYPLLRPLHPHRGADEGAGDITPSPLGAETGVAPPCSPKLQDFKCNICGYGYYGNDPTDLVKHYRKYHLGLHNRTRQDAELDTKILALHNMVGFSSQSQHAKDTTRPPSYTALTGAPQDSTGSPHMLLNGTYDVQVTLGDTFIGIGRKTPDCQGNTKYFRCKFCNFTYMGSSSVELEQHFLSAHPNKMKSQPPPLQNDDKLSEGKGNYVIRGGGVEGAEPGKWENRVAVRAEDDSVAGYSVPIHATDSPGWTGADGGATDSPAWTGADSRATDSPGWTGADGRATDSPGWTGADGGSTAVAYYWCKYCNFSCESPSSHRLLEHYERRHRQPGGGRGGTREGSPAKRERRSSKSRDGERDPHSRRKDKTGTSGSMGATDPETVVTSYNCQFCDFRYSMNHGPEVIVVAPLLRHYQQAHSIHKCTIKHCPFCPRGLCSPEKHLGEISFPFACRKSACSHCVLLFLQLSPQGSSPTPRPSVTHLCDQCPYATSDIDLLLLHYDSAHATHGVLEVKPEQEGAETGRYSAPKGPHGEHSCTKCHFITDVEEEIFRHYRRVHGCCRCRHCSFTASDTLSLLDHFNTAHCKETSASSATTNGCSATTPSTLSIKEESKGDLKLYSLVPPESRAAEAGPGAEGVKSEALDEKEAQGSKGWMEAREAQVQAHAAGLVWVPKERARDILRGSPAQFPQGALSLLNAVAASQEHHHQQQKGVSVKLRDSPGLVFSLGGVDTKAFLPGQTPGGADKPGHLAQQYSSPTDGKAKEESQSLLRRRRGSGVFCANCLTTKTSLWRKNANGGYVCNACGLYQKLHSTPRPLNIIKQNNGEQIIRRRTRKRLNPDPLPSEPVGSKQRRVSSEERLNLDPLPSEPVGSKQRRVSSEERLNGSPLERRPGEDGPGSEGVPVPRKGEPQNSLGQYEACGSSGFKGHPSPRSTHSFLVSQTLEIHKRMPPLHIHNKNPAEGGAEGNGVGSAGVHHTGLEGKGSLSSERGSPIEKYMRPSKQASYSPPGSPIEKYQYPFFSLPFIHNDLQSESDWMRFWTKYKMSVPGNPQYLGHMSGLPNPCQSFVPYHTFSLPSHFPLPPSAGPESDIPLDLAIKHSKPSANGSTALPTVTAGKEDEKHREQQERREEKVDEGASPQPSPPPDVAAKPERVDQGTQDELTSKERVDQGTQDELTSKERVDQGTQDELTSKERVNQGTQDELTSKERVDQGTQNELTSKERAAQGTQDELTSKERVDQGTQDELTSKCVHCGILFLDEVMHALHMSCHADGGPFQCSICLHACADKYDFTTHIQRGLHLPTVEAEADAEADAETDAGADAEADAEADAPKDCV</sequence>
<feature type="region of interest" description="Disordered" evidence="12">
    <location>
        <begin position="133"/>
        <end position="166"/>
    </location>
</feature>
<keyword evidence="9" id="KW-0539">Nucleus</keyword>
<dbReference type="PROSITE" id="PS00028">
    <property type="entry name" value="ZINC_FINGER_C2H2_1"/>
    <property type="match status" value="2"/>
</dbReference>
<dbReference type="InterPro" id="IPR013088">
    <property type="entry name" value="Znf_NHR/GATA"/>
</dbReference>
<evidence type="ECO:0000259" key="13">
    <source>
        <dbReference type="PROSITE" id="PS50114"/>
    </source>
</evidence>
<evidence type="ECO:0000256" key="7">
    <source>
        <dbReference type="ARBA" id="ARBA00023125"/>
    </source>
</evidence>
<keyword evidence="7" id="KW-0238">DNA-binding</keyword>
<evidence type="ECO:0000256" key="2">
    <source>
        <dbReference type="ARBA" id="ARBA00022723"/>
    </source>
</evidence>
<reference evidence="14" key="2">
    <citation type="submission" date="2025-09" db="UniProtKB">
        <authorList>
            <consortium name="Ensembl"/>
        </authorList>
    </citation>
    <scope>IDENTIFICATION</scope>
</reference>
<dbReference type="GO" id="GO:0003700">
    <property type="term" value="F:DNA-binding transcription factor activity"/>
    <property type="evidence" value="ECO:0007669"/>
    <property type="project" value="InterPro"/>
</dbReference>
<dbReference type="CDD" id="cd00202">
    <property type="entry name" value="ZnF_GATA"/>
    <property type="match status" value="1"/>
</dbReference>
<feature type="region of interest" description="Disordered" evidence="12">
    <location>
        <begin position="415"/>
        <end position="434"/>
    </location>
</feature>
<evidence type="ECO:0000256" key="12">
    <source>
        <dbReference type="SAM" id="MobiDB-lite"/>
    </source>
</evidence>
<dbReference type="GO" id="GO:0006357">
    <property type="term" value="P:regulation of transcription by RNA polymerase II"/>
    <property type="evidence" value="ECO:0007669"/>
    <property type="project" value="TreeGrafter"/>
</dbReference>
<dbReference type="GO" id="GO:0000977">
    <property type="term" value="F:RNA polymerase II transcription regulatory region sequence-specific DNA binding"/>
    <property type="evidence" value="ECO:0007669"/>
    <property type="project" value="TreeGrafter"/>
</dbReference>
<dbReference type="PANTHER" id="PTHR47034">
    <property type="entry name" value="ZINC FINGER TRANSCRIPTION FACTOR TRPS1"/>
    <property type="match status" value="1"/>
</dbReference>
<evidence type="ECO:0000256" key="11">
    <source>
        <dbReference type="PROSITE-ProRule" id="PRU00094"/>
    </source>
</evidence>
<dbReference type="InterPro" id="IPR000679">
    <property type="entry name" value="Znf_GATA"/>
</dbReference>
<dbReference type="SMART" id="SM00401">
    <property type="entry name" value="ZnF_GATA"/>
    <property type="match status" value="1"/>
</dbReference>
<comment type="subcellular location">
    <subcellularLocation>
        <location evidence="1">Nucleus</location>
    </subcellularLocation>
</comment>
<feature type="compositionally biased region" description="Basic and acidic residues" evidence="12">
    <location>
        <begin position="1343"/>
        <end position="1362"/>
    </location>
</feature>
<evidence type="ECO:0000256" key="5">
    <source>
        <dbReference type="ARBA" id="ARBA00022833"/>
    </source>
</evidence>
<feature type="compositionally biased region" description="Polar residues" evidence="12">
    <location>
        <begin position="336"/>
        <end position="353"/>
    </location>
</feature>
<dbReference type="Proteomes" id="UP000694557">
    <property type="component" value="Unassembled WGS sequence"/>
</dbReference>
<evidence type="ECO:0000256" key="10">
    <source>
        <dbReference type="ARBA" id="ARBA00073694"/>
    </source>
</evidence>
<evidence type="ECO:0000256" key="4">
    <source>
        <dbReference type="ARBA" id="ARBA00022771"/>
    </source>
</evidence>
<feature type="compositionally biased region" description="Acidic residues" evidence="12">
    <location>
        <begin position="1534"/>
        <end position="1555"/>
    </location>
</feature>
<dbReference type="SMART" id="SM00355">
    <property type="entry name" value="ZnF_C2H2"/>
    <property type="match status" value="8"/>
</dbReference>
<keyword evidence="3" id="KW-0677">Repeat</keyword>
<keyword evidence="6" id="KW-0805">Transcription regulation</keyword>
<dbReference type="InterPro" id="IPR013087">
    <property type="entry name" value="Znf_C2H2_type"/>
</dbReference>
<dbReference type="InterPro" id="IPR028440">
    <property type="entry name" value="TRPS1"/>
</dbReference>
<gene>
    <name evidence="14" type="primary">TRPS1</name>
</gene>
<feature type="compositionally biased region" description="Polar residues" evidence="12">
    <location>
        <begin position="1329"/>
        <end position="1338"/>
    </location>
</feature>
<keyword evidence="15" id="KW-1185">Reference proteome</keyword>